<evidence type="ECO:0000256" key="1">
    <source>
        <dbReference type="SAM" id="MobiDB-lite"/>
    </source>
</evidence>
<gene>
    <name evidence="2" type="ORF">ElyMa_003948900</name>
</gene>
<protein>
    <submittedName>
        <fullName evidence="2">Reverse transcriptase-like protein</fullName>
    </submittedName>
</protein>
<keyword evidence="2" id="KW-0695">RNA-directed DNA polymerase</keyword>
<evidence type="ECO:0000313" key="3">
    <source>
        <dbReference type="Proteomes" id="UP000762676"/>
    </source>
</evidence>
<dbReference type="AlphaFoldDB" id="A0AAV4FWL2"/>
<proteinExistence type="predicted"/>
<evidence type="ECO:0000313" key="2">
    <source>
        <dbReference type="EMBL" id="GFR76671.1"/>
    </source>
</evidence>
<dbReference type="Proteomes" id="UP000762676">
    <property type="component" value="Unassembled WGS sequence"/>
</dbReference>
<keyword evidence="3" id="KW-1185">Reference proteome</keyword>
<organism evidence="2 3">
    <name type="scientific">Elysia marginata</name>
    <dbReference type="NCBI Taxonomy" id="1093978"/>
    <lineage>
        <taxon>Eukaryota</taxon>
        <taxon>Metazoa</taxon>
        <taxon>Spiralia</taxon>
        <taxon>Lophotrochozoa</taxon>
        <taxon>Mollusca</taxon>
        <taxon>Gastropoda</taxon>
        <taxon>Heterobranchia</taxon>
        <taxon>Euthyneura</taxon>
        <taxon>Panpulmonata</taxon>
        <taxon>Sacoglossa</taxon>
        <taxon>Placobranchoidea</taxon>
        <taxon>Plakobranchidae</taxon>
        <taxon>Elysia</taxon>
    </lineage>
</organism>
<comment type="caution">
    <text evidence="2">The sequence shown here is derived from an EMBL/GenBank/DDBJ whole genome shotgun (WGS) entry which is preliminary data.</text>
</comment>
<reference evidence="2 3" key="1">
    <citation type="journal article" date="2021" name="Elife">
        <title>Chloroplast acquisition without the gene transfer in kleptoplastic sea slugs, Plakobranchus ocellatus.</title>
        <authorList>
            <person name="Maeda T."/>
            <person name="Takahashi S."/>
            <person name="Yoshida T."/>
            <person name="Shimamura S."/>
            <person name="Takaki Y."/>
            <person name="Nagai Y."/>
            <person name="Toyoda A."/>
            <person name="Suzuki Y."/>
            <person name="Arimoto A."/>
            <person name="Ishii H."/>
            <person name="Satoh N."/>
            <person name="Nishiyama T."/>
            <person name="Hasebe M."/>
            <person name="Maruyama T."/>
            <person name="Minagawa J."/>
            <person name="Obokata J."/>
            <person name="Shigenobu S."/>
        </authorList>
    </citation>
    <scope>NUCLEOTIDE SEQUENCE [LARGE SCALE GENOMIC DNA]</scope>
</reference>
<dbReference type="EMBL" id="BMAT01008038">
    <property type="protein sequence ID" value="GFR76671.1"/>
    <property type="molecule type" value="Genomic_DNA"/>
</dbReference>
<sequence length="184" mass="21294">MWTEKWLMKINHEKATFTTFTLSTKSQTVRLKIGEHQLQEEPSPTYLEVTFDKRLTWKAQSDKCQERGILRTGLLRRLAGTQWGADMTVLQTVYTGYVRPVLEYGSSAWNTTAKSNQQKVEKVQNQSLSTKINTNSENRNNLSRRKKRDKNSDTGPKVHGNAESCFKQKAKRRKQGKTEEEQLL</sequence>
<keyword evidence="2" id="KW-0548">Nucleotidyltransferase</keyword>
<feature type="region of interest" description="Disordered" evidence="1">
    <location>
        <begin position="113"/>
        <end position="184"/>
    </location>
</feature>
<dbReference type="GO" id="GO:0003964">
    <property type="term" value="F:RNA-directed DNA polymerase activity"/>
    <property type="evidence" value="ECO:0007669"/>
    <property type="project" value="UniProtKB-KW"/>
</dbReference>
<feature type="compositionally biased region" description="Polar residues" evidence="1">
    <location>
        <begin position="113"/>
        <end position="141"/>
    </location>
</feature>
<keyword evidence="2" id="KW-0808">Transferase</keyword>
<name>A0AAV4FWL2_9GAST</name>
<accession>A0AAV4FWL2</accession>